<accession>F9DNF1</accession>
<dbReference type="HOGENOM" id="CLU_3012048_0_0_9"/>
<gene>
    <name evidence="1" type="ORF">HMPREF9372_0331</name>
</gene>
<organism evidence="1 2">
    <name type="scientific">Sporosarcina newyorkensis 2681</name>
    <dbReference type="NCBI Taxonomy" id="1027292"/>
    <lineage>
        <taxon>Bacteria</taxon>
        <taxon>Bacillati</taxon>
        <taxon>Bacillota</taxon>
        <taxon>Bacilli</taxon>
        <taxon>Bacillales</taxon>
        <taxon>Caryophanaceae</taxon>
        <taxon>Sporosarcina</taxon>
    </lineage>
</organism>
<dbReference type="EMBL" id="AFPZ01000010">
    <property type="protein sequence ID" value="EGQ27707.1"/>
    <property type="molecule type" value="Genomic_DNA"/>
</dbReference>
<evidence type="ECO:0000313" key="2">
    <source>
        <dbReference type="Proteomes" id="UP000005316"/>
    </source>
</evidence>
<dbReference type="AlphaFoldDB" id="F9DNF1"/>
<sequence length="56" mass="6714">MVLKEYLERKKSKEVYSYQFKLDVHSFMKRTGISLNETALHMTSLPFCEIKKEDNK</sequence>
<proteinExistence type="predicted"/>
<reference evidence="1 2" key="1">
    <citation type="submission" date="2011-04" db="EMBL/GenBank/DDBJ databases">
        <authorList>
            <person name="Muzny D."/>
            <person name="Qin X."/>
            <person name="Deng J."/>
            <person name="Jiang H."/>
            <person name="Liu Y."/>
            <person name="Qu J."/>
            <person name="Song X.-Z."/>
            <person name="Zhang L."/>
            <person name="Thornton R."/>
            <person name="Coyle M."/>
            <person name="Francisco L."/>
            <person name="Jackson L."/>
            <person name="Javaid M."/>
            <person name="Korchina V."/>
            <person name="Kovar C."/>
            <person name="Mata R."/>
            <person name="Mathew T."/>
            <person name="Ngo R."/>
            <person name="Nguyen L."/>
            <person name="Nguyen N."/>
            <person name="Okwuonu G."/>
            <person name="Ongeri F."/>
            <person name="Pham C."/>
            <person name="Simmons D."/>
            <person name="Wilczek-Boney K."/>
            <person name="Hale W."/>
            <person name="Jakkamsetti A."/>
            <person name="Pham P."/>
            <person name="Ruth R."/>
            <person name="San Lucas F."/>
            <person name="Warren J."/>
            <person name="Zhang J."/>
            <person name="Zhao Z."/>
            <person name="Zhou C."/>
            <person name="Zhu D."/>
            <person name="Lee S."/>
            <person name="Bess C."/>
            <person name="Blankenburg K."/>
            <person name="Forbes L."/>
            <person name="Fu Q."/>
            <person name="Gubbala S."/>
            <person name="Hirani K."/>
            <person name="Jayaseelan J.C."/>
            <person name="Lara F."/>
            <person name="Munidasa M."/>
            <person name="Palculict T."/>
            <person name="Patil S."/>
            <person name="Pu L.-L."/>
            <person name="Saada N."/>
            <person name="Tang L."/>
            <person name="Weissenberger G."/>
            <person name="Zhu Y."/>
            <person name="Hemphill L."/>
            <person name="Shang Y."/>
            <person name="Youmans B."/>
            <person name="Ayvaz T."/>
            <person name="Ross M."/>
            <person name="Santibanez J."/>
            <person name="Aqrawi P."/>
            <person name="Gross S."/>
            <person name="Joshi V."/>
            <person name="Fowler G."/>
            <person name="Nazareth L."/>
            <person name="Reid J."/>
            <person name="Worley K."/>
            <person name="Petrosino J."/>
            <person name="Highlander S."/>
            <person name="Gibbs R."/>
        </authorList>
    </citation>
    <scope>NUCLEOTIDE SEQUENCE [LARGE SCALE GENOMIC DNA]</scope>
    <source>
        <strain evidence="1 2">2681</strain>
    </source>
</reference>
<protein>
    <submittedName>
        <fullName evidence="1">Transposase</fullName>
    </submittedName>
</protein>
<comment type="caution">
    <text evidence="1">The sequence shown here is derived from an EMBL/GenBank/DDBJ whole genome shotgun (WGS) entry which is preliminary data.</text>
</comment>
<dbReference type="Proteomes" id="UP000005316">
    <property type="component" value="Unassembled WGS sequence"/>
</dbReference>
<name>F9DNF1_9BACL</name>
<evidence type="ECO:0000313" key="1">
    <source>
        <dbReference type="EMBL" id="EGQ27707.1"/>
    </source>
</evidence>